<dbReference type="InterPro" id="IPR052514">
    <property type="entry name" value="SAM-dependent_MTase"/>
</dbReference>
<evidence type="ECO:0000259" key="1">
    <source>
        <dbReference type="Pfam" id="PF05050"/>
    </source>
</evidence>
<organism evidence="2">
    <name type="scientific">marine sediment metagenome</name>
    <dbReference type="NCBI Taxonomy" id="412755"/>
    <lineage>
        <taxon>unclassified sequences</taxon>
        <taxon>metagenomes</taxon>
        <taxon>ecological metagenomes</taxon>
    </lineage>
</organism>
<proteinExistence type="predicted"/>
<dbReference type="EMBL" id="BART01022549">
    <property type="protein sequence ID" value="GAG97792.1"/>
    <property type="molecule type" value="Genomic_DNA"/>
</dbReference>
<dbReference type="SUPFAM" id="SSF53335">
    <property type="entry name" value="S-adenosyl-L-methionine-dependent methyltransferases"/>
    <property type="match status" value="1"/>
</dbReference>
<feature type="domain" description="Methyltransferase FkbM" evidence="1">
    <location>
        <begin position="14"/>
        <end position="174"/>
    </location>
</feature>
<accession>X1CXX9</accession>
<evidence type="ECO:0000313" key="2">
    <source>
        <dbReference type="EMBL" id="GAG97792.1"/>
    </source>
</evidence>
<gene>
    <name evidence="2" type="ORF">S01H4_41258</name>
</gene>
<name>X1CXX9_9ZZZZ</name>
<dbReference type="Gene3D" id="3.40.50.150">
    <property type="entry name" value="Vaccinia Virus protein VP39"/>
    <property type="match status" value="1"/>
</dbReference>
<dbReference type="AlphaFoldDB" id="X1CXX9"/>
<protein>
    <recommendedName>
        <fullName evidence="1">Methyltransferase FkbM domain-containing protein</fullName>
    </recommendedName>
</protein>
<dbReference type="NCBIfam" id="TIGR01444">
    <property type="entry name" value="fkbM_fam"/>
    <property type="match status" value="1"/>
</dbReference>
<dbReference type="CDD" id="cd02440">
    <property type="entry name" value="AdoMet_MTases"/>
    <property type="match status" value="1"/>
</dbReference>
<reference evidence="2" key="1">
    <citation type="journal article" date="2014" name="Front. Microbiol.">
        <title>High frequency of phylogenetically diverse reductive dehalogenase-homologous genes in deep subseafloor sedimentary metagenomes.</title>
        <authorList>
            <person name="Kawai M."/>
            <person name="Futagami T."/>
            <person name="Toyoda A."/>
            <person name="Takaki Y."/>
            <person name="Nishi S."/>
            <person name="Hori S."/>
            <person name="Arai W."/>
            <person name="Tsubouchi T."/>
            <person name="Morono Y."/>
            <person name="Uchiyama I."/>
            <person name="Ito T."/>
            <person name="Fujiyama A."/>
            <person name="Inagaki F."/>
            <person name="Takami H."/>
        </authorList>
    </citation>
    <scope>NUCLEOTIDE SEQUENCE</scope>
    <source>
        <strain evidence="2">Expedition CK06-06</strain>
    </source>
</reference>
<sequence length="203" mass="23046">YHIEEIPENSVVLDLGAHIGTFSLHVAKMRGCKVYAYEPAPDTFNLLVENVELNKLEGQVKCFKQAVAGKSGIRKFYIVAPYSQGCSLFLDEHPDAEEIITGFEMVQCVTLKQIFEENNIEHVGCLKIDIEEAEREVFSEESKPYFHRVEYLALEWHNYDGEKYAEYMRRLGFSVRLTGTGERADVYVPGYARGMLYAVAGGT</sequence>
<dbReference type="InterPro" id="IPR029063">
    <property type="entry name" value="SAM-dependent_MTases_sf"/>
</dbReference>
<dbReference type="InterPro" id="IPR006342">
    <property type="entry name" value="FkbM_mtfrase"/>
</dbReference>
<comment type="caution">
    <text evidence="2">The sequence shown here is derived from an EMBL/GenBank/DDBJ whole genome shotgun (WGS) entry which is preliminary data.</text>
</comment>
<dbReference type="Pfam" id="PF05050">
    <property type="entry name" value="Methyltransf_21"/>
    <property type="match status" value="1"/>
</dbReference>
<dbReference type="PANTHER" id="PTHR34203:SF15">
    <property type="entry name" value="SLL1173 PROTEIN"/>
    <property type="match status" value="1"/>
</dbReference>
<dbReference type="PANTHER" id="PTHR34203">
    <property type="entry name" value="METHYLTRANSFERASE, FKBM FAMILY PROTEIN"/>
    <property type="match status" value="1"/>
</dbReference>
<feature type="non-terminal residue" evidence="2">
    <location>
        <position position="1"/>
    </location>
</feature>